<dbReference type="Proteomes" id="UP000272888">
    <property type="component" value="Unassembled WGS sequence"/>
</dbReference>
<evidence type="ECO:0000313" key="3">
    <source>
        <dbReference type="EMBL" id="RKH64552.1"/>
    </source>
</evidence>
<dbReference type="Gene3D" id="3.40.1700.10">
    <property type="entry name" value="DNA integrity scanning protein, DisA, N-terminal domain"/>
    <property type="match status" value="1"/>
</dbReference>
<name>A0A3A8QI41_9BACT</name>
<accession>A0A3A8QI41</accession>
<dbReference type="InterPro" id="IPR048551">
    <property type="entry name" value="DACNV"/>
</dbReference>
<evidence type="ECO:0000259" key="2">
    <source>
        <dbReference type="Pfam" id="PF21751"/>
    </source>
</evidence>
<dbReference type="EMBL" id="RAWB01000049">
    <property type="protein sequence ID" value="RKH64552.1"/>
    <property type="molecule type" value="Genomic_DNA"/>
</dbReference>
<evidence type="ECO:0000313" key="4">
    <source>
        <dbReference type="Proteomes" id="UP000272888"/>
    </source>
</evidence>
<dbReference type="AlphaFoldDB" id="A0A3A8QI41"/>
<feature type="domain" description="Probable sensor" evidence="2">
    <location>
        <begin position="53"/>
        <end position="146"/>
    </location>
</feature>
<dbReference type="InterPro" id="IPR003390">
    <property type="entry name" value="DNA_integrity_scan_DisA_N"/>
</dbReference>
<dbReference type="InterPro" id="IPR036888">
    <property type="entry name" value="DNA_integrity_DisA_N_sf"/>
</dbReference>
<dbReference type="SUPFAM" id="SSF143597">
    <property type="entry name" value="YojJ-like"/>
    <property type="match status" value="1"/>
</dbReference>
<proteinExistence type="predicted"/>
<gene>
    <name evidence="3" type="ORF">D7V93_07215</name>
</gene>
<comment type="caution">
    <text evidence="3">The sequence shown here is derived from an EMBL/GenBank/DDBJ whole genome shotgun (WGS) entry which is preliminary data.</text>
</comment>
<dbReference type="Pfam" id="PF02457">
    <property type="entry name" value="DAC"/>
    <property type="match status" value="1"/>
</dbReference>
<evidence type="ECO:0000259" key="1">
    <source>
        <dbReference type="Pfam" id="PF02457"/>
    </source>
</evidence>
<reference evidence="4" key="1">
    <citation type="submission" date="2018-09" db="EMBL/GenBank/DDBJ databases">
        <authorList>
            <person name="Livingstone P.G."/>
            <person name="Whitworth D.E."/>
        </authorList>
    </citation>
    <scope>NUCLEOTIDE SEQUENCE [LARGE SCALE GENOMIC DNA]</scope>
    <source>
        <strain evidence="4">CA051B</strain>
    </source>
</reference>
<feature type="domain" description="DAC" evidence="1">
    <location>
        <begin position="320"/>
        <end position="409"/>
    </location>
</feature>
<dbReference type="Pfam" id="PF21751">
    <property type="entry name" value="DACNV"/>
    <property type="match status" value="1"/>
</dbReference>
<protein>
    <submittedName>
        <fullName evidence="3">Uncharacterized protein</fullName>
    </submittedName>
</protein>
<sequence>MAMLEMTDMSNQGNHFKYPADVMGAFLKQEAKASLPTGGLLAQLHDKVLREPHPTPPMPVFVRLIETMFFASMATEEGHLNPLGIVFTEVLGVFQEKRPAWDFVSITPAVPFEVGSLAKLASLCEFPRTFLVVTTRSEALVVVGLATPHSRQFLDVDPLIRVLVPKPGVVAVCRGEREIIRYERGTLRGIPPPPIRGKHRPQLDSIEKVVLEEFAEPPLLDARNFFLRIVLGMVRLGHGGLLAILAPGEDPVRFIEQAKRLDPPLALGPAISGSLEAQLIAHDSDQHRFSIEGNQIKERPAPPDELEDYRQVLEANQRVERLIAQIARLTSVDGAVILSHDLHVLAFGAKLTAQNPSPPQVYAVTSELEMNELWPLQSHGTRHRAAAAFAAELPERLAIIVSQDGDAATLQQLDGKVVYWPLGTPVSDPMP</sequence>
<keyword evidence="4" id="KW-1185">Reference proteome</keyword>
<organism evidence="3 4">
    <name type="scientific">Corallococcus llansteffanensis</name>
    <dbReference type="NCBI Taxonomy" id="2316731"/>
    <lineage>
        <taxon>Bacteria</taxon>
        <taxon>Pseudomonadati</taxon>
        <taxon>Myxococcota</taxon>
        <taxon>Myxococcia</taxon>
        <taxon>Myxococcales</taxon>
        <taxon>Cystobacterineae</taxon>
        <taxon>Myxococcaceae</taxon>
        <taxon>Corallococcus</taxon>
    </lineage>
</organism>